<dbReference type="AlphaFoldDB" id="A0A7S2SJC6"/>
<evidence type="ECO:0000313" key="2">
    <source>
        <dbReference type="EMBL" id="CAD9701807.1"/>
    </source>
</evidence>
<name>A0A7S2SJC6_9STRA</name>
<sequence length="238" mass="25782">MQTVQGTTGRPEWLTPQHKPLKPISSLGEESGTESETEESLLERWCEGTGGLRVFKTIEVLVVLSAACLIVIDRTSPAALSLSSHLFPSSPACVASRLAVLLVIFGVPTFKARCLRVLGMLLGAMIILVEVEAKAFVGQVRILENWFMRGTFYAFVGFFSVDLDIDESLTGVSQGTAAASIVTCGLLYTLMGLTCQKGVKELMIVEYKMVKRGLLDTPNARSSSSQSLYTAVSEQPVR</sequence>
<feature type="region of interest" description="Disordered" evidence="1">
    <location>
        <begin position="1"/>
        <end position="40"/>
    </location>
</feature>
<organism evidence="2">
    <name type="scientific">Rhizochromulina marina</name>
    <dbReference type="NCBI Taxonomy" id="1034831"/>
    <lineage>
        <taxon>Eukaryota</taxon>
        <taxon>Sar</taxon>
        <taxon>Stramenopiles</taxon>
        <taxon>Ochrophyta</taxon>
        <taxon>Dictyochophyceae</taxon>
        <taxon>Rhizochromulinales</taxon>
        <taxon>Rhizochromulina</taxon>
    </lineage>
</organism>
<gene>
    <name evidence="2" type="ORF">RMAR1173_LOCUS15480</name>
</gene>
<protein>
    <submittedName>
        <fullName evidence="2">Uncharacterized protein</fullName>
    </submittedName>
</protein>
<feature type="compositionally biased region" description="Polar residues" evidence="1">
    <location>
        <begin position="219"/>
        <end position="238"/>
    </location>
</feature>
<feature type="region of interest" description="Disordered" evidence="1">
    <location>
        <begin position="218"/>
        <end position="238"/>
    </location>
</feature>
<accession>A0A7S2SJC6</accession>
<dbReference type="EMBL" id="HBHJ01023511">
    <property type="protein sequence ID" value="CAD9701807.1"/>
    <property type="molecule type" value="Transcribed_RNA"/>
</dbReference>
<feature type="compositionally biased region" description="Acidic residues" evidence="1">
    <location>
        <begin position="31"/>
        <end position="40"/>
    </location>
</feature>
<reference evidence="2" key="1">
    <citation type="submission" date="2021-01" db="EMBL/GenBank/DDBJ databases">
        <authorList>
            <person name="Corre E."/>
            <person name="Pelletier E."/>
            <person name="Niang G."/>
            <person name="Scheremetjew M."/>
            <person name="Finn R."/>
            <person name="Kale V."/>
            <person name="Holt S."/>
            <person name="Cochrane G."/>
            <person name="Meng A."/>
            <person name="Brown T."/>
            <person name="Cohen L."/>
        </authorList>
    </citation>
    <scope>NUCLEOTIDE SEQUENCE</scope>
    <source>
        <strain evidence="2">CCMP1243</strain>
    </source>
</reference>
<proteinExistence type="predicted"/>
<evidence type="ECO:0000256" key="1">
    <source>
        <dbReference type="SAM" id="MobiDB-lite"/>
    </source>
</evidence>